<keyword evidence="3" id="KW-0479">Metal-binding</keyword>
<dbReference type="InterPro" id="IPR033740">
    <property type="entry name" value="Pept_M24B"/>
</dbReference>
<feature type="domain" description="Peptidase M24" evidence="6">
    <location>
        <begin position="333"/>
        <end position="552"/>
    </location>
</feature>
<feature type="domain" description="Peptidase M24 C-terminal" evidence="8">
    <location>
        <begin position="565"/>
        <end position="626"/>
    </location>
</feature>
<dbReference type="GO" id="GO:0046872">
    <property type="term" value="F:metal ion binding"/>
    <property type="evidence" value="ECO:0007669"/>
    <property type="project" value="UniProtKB-KW"/>
</dbReference>
<comment type="cofactor">
    <cofactor evidence="1">
        <name>Mn(2+)</name>
        <dbReference type="ChEBI" id="CHEBI:29035"/>
    </cofactor>
</comment>
<dbReference type="SUPFAM" id="SSF55920">
    <property type="entry name" value="Creatinase/aminopeptidase"/>
    <property type="match status" value="1"/>
</dbReference>
<keyword evidence="10" id="KW-1185">Reference proteome</keyword>
<evidence type="ECO:0000256" key="2">
    <source>
        <dbReference type="ARBA" id="ARBA00008766"/>
    </source>
</evidence>
<dbReference type="Gene3D" id="3.40.350.10">
    <property type="entry name" value="Creatinase/prolidase N-terminal domain"/>
    <property type="match status" value="2"/>
</dbReference>
<evidence type="ECO:0000259" key="8">
    <source>
        <dbReference type="Pfam" id="PF16188"/>
    </source>
</evidence>
<dbReference type="GO" id="GO:0070006">
    <property type="term" value="F:metalloaminopeptidase activity"/>
    <property type="evidence" value="ECO:0007669"/>
    <property type="project" value="InterPro"/>
</dbReference>
<dbReference type="FunFam" id="3.40.350.10:FF:000003">
    <property type="entry name" value="Xaa-pro aminopeptidase P"/>
    <property type="match status" value="1"/>
</dbReference>
<protein>
    <submittedName>
        <fullName evidence="9">Creatinase/aminopeptidase</fullName>
    </submittedName>
</protein>
<dbReference type="InterPro" id="IPR000994">
    <property type="entry name" value="Pept_M24"/>
</dbReference>
<dbReference type="Pfam" id="PF00557">
    <property type="entry name" value="Peptidase_M24"/>
    <property type="match status" value="1"/>
</dbReference>
<sequence>MHHSSNVLLRSLRRSVNTYASNSRLTALRQTMAASPEKIDAFVIPSEDAHQSEYTAECDNRRAWISGFTGSAGCAVVSQDVAALFTDGRYFLQASQELSDDWKLMKQGMPGVPNWKEYLIKDLPQGSHIGIDPSIITVGDAMALEKELASVGSKLVSVQQNPVDQIRKDRPVRPTHTIMDHDIKYAGKSREAKIHDLRLVLAQKGYDGTIVSSLDEIAWLLNLRGSDIHCCPIFFAYCMVTRDNAVLYVANADERLSSKLLSELGTHVEIKSYDSIFHDLKKDHMKTNKRFMVDPELTNLSIVQALGGKDKVAFESSPITLAKAIKNEAELNGLREAHKRDAVAVSKHFAWLSDQLRNKKQRLFEAEAAVHLEDMRRQSNAYVGLSFDTVAATGPNGAIIHYQPSPNHSAIIDPQQIYLCDSGAHYLDGTTDITRTYLFDGKPTDFQKRAFTRVMQSHISVDNAVFPIGVTGYQLDSIARQPLWQDGLDFRHGTGHGVGAYLNVHEGPHGIGGRHTYSQVPFEEGMVVTNEPGYYQDGEFGIRLENVLVVTKAKNAPYYFGDRDYLGFEHITFVPFGKRLFDNTLLSGSDRAWINNYHQECRHILEPQLANDSQTLKWVEEETEPL</sequence>
<gene>
    <name evidence="9" type="ORF">BDA99DRAFT_524124</name>
</gene>
<comment type="caution">
    <text evidence="9">The sequence shown here is derived from an EMBL/GenBank/DDBJ whole genome shotgun (WGS) entry which is preliminary data.</text>
</comment>
<dbReference type="EMBL" id="JAIXMP010000036">
    <property type="protein sequence ID" value="KAI9249140.1"/>
    <property type="molecule type" value="Genomic_DNA"/>
</dbReference>
<keyword evidence="5" id="KW-0464">Manganese</keyword>
<dbReference type="InterPro" id="IPR000587">
    <property type="entry name" value="Creatinase_N"/>
</dbReference>
<name>A0AAD5JZF8_9FUNG</name>
<dbReference type="Pfam" id="PF16189">
    <property type="entry name" value="Creatinase_N_2"/>
    <property type="match status" value="1"/>
</dbReference>
<proteinExistence type="inferred from homology"/>
<evidence type="ECO:0000259" key="6">
    <source>
        <dbReference type="Pfam" id="PF00557"/>
    </source>
</evidence>
<organism evidence="9 10">
    <name type="scientific">Phascolomyces articulosus</name>
    <dbReference type="NCBI Taxonomy" id="60185"/>
    <lineage>
        <taxon>Eukaryota</taxon>
        <taxon>Fungi</taxon>
        <taxon>Fungi incertae sedis</taxon>
        <taxon>Mucoromycota</taxon>
        <taxon>Mucoromycotina</taxon>
        <taxon>Mucoromycetes</taxon>
        <taxon>Mucorales</taxon>
        <taxon>Lichtheimiaceae</taxon>
        <taxon>Phascolomyces</taxon>
    </lineage>
</organism>
<keyword evidence="4" id="KW-0378">Hydrolase</keyword>
<dbReference type="Pfam" id="PF01321">
    <property type="entry name" value="Creatinase_N"/>
    <property type="match status" value="1"/>
</dbReference>
<dbReference type="PANTHER" id="PTHR43763">
    <property type="entry name" value="XAA-PRO AMINOPEPTIDASE 1"/>
    <property type="match status" value="1"/>
</dbReference>
<dbReference type="Proteomes" id="UP001209540">
    <property type="component" value="Unassembled WGS sequence"/>
</dbReference>
<evidence type="ECO:0000256" key="5">
    <source>
        <dbReference type="ARBA" id="ARBA00023211"/>
    </source>
</evidence>
<dbReference type="SUPFAM" id="SSF53092">
    <property type="entry name" value="Creatinase/prolidase N-terminal domain"/>
    <property type="match status" value="2"/>
</dbReference>
<reference evidence="9" key="1">
    <citation type="journal article" date="2022" name="IScience">
        <title>Evolution of zygomycete secretomes and the origins of terrestrial fungal ecologies.</title>
        <authorList>
            <person name="Chang Y."/>
            <person name="Wang Y."/>
            <person name="Mondo S."/>
            <person name="Ahrendt S."/>
            <person name="Andreopoulos W."/>
            <person name="Barry K."/>
            <person name="Beard J."/>
            <person name="Benny G.L."/>
            <person name="Blankenship S."/>
            <person name="Bonito G."/>
            <person name="Cuomo C."/>
            <person name="Desiro A."/>
            <person name="Gervers K.A."/>
            <person name="Hundley H."/>
            <person name="Kuo A."/>
            <person name="LaButti K."/>
            <person name="Lang B.F."/>
            <person name="Lipzen A."/>
            <person name="O'Donnell K."/>
            <person name="Pangilinan J."/>
            <person name="Reynolds N."/>
            <person name="Sandor L."/>
            <person name="Smith M.E."/>
            <person name="Tsang A."/>
            <person name="Grigoriev I.V."/>
            <person name="Stajich J.E."/>
            <person name="Spatafora J.W."/>
        </authorList>
    </citation>
    <scope>NUCLEOTIDE SEQUENCE</scope>
    <source>
        <strain evidence="9">RSA 2281</strain>
    </source>
</reference>
<evidence type="ECO:0000256" key="4">
    <source>
        <dbReference type="ARBA" id="ARBA00022801"/>
    </source>
</evidence>
<dbReference type="PANTHER" id="PTHR43763:SF6">
    <property type="entry name" value="XAA-PRO AMINOPEPTIDASE 1"/>
    <property type="match status" value="1"/>
</dbReference>
<dbReference type="InterPro" id="IPR029149">
    <property type="entry name" value="Creatin/AminoP/Spt16_N"/>
</dbReference>
<dbReference type="GO" id="GO:0005737">
    <property type="term" value="C:cytoplasm"/>
    <property type="evidence" value="ECO:0007669"/>
    <property type="project" value="UniProtKB-ARBA"/>
</dbReference>
<accession>A0AAD5JZF8</accession>
<dbReference type="FunFam" id="3.90.230.10:FF:000007">
    <property type="entry name" value="Xaa-Pro aminopeptidase P"/>
    <property type="match status" value="1"/>
</dbReference>
<evidence type="ECO:0000313" key="10">
    <source>
        <dbReference type="Proteomes" id="UP001209540"/>
    </source>
</evidence>
<comment type="similarity">
    <text evidence="2">Belongs to the peptidase M24B family.</text>
</comment>
<reference evidence="9" key="2">
    <citation type="submission" date="2023-02" db="EMBL/GenBank/DDBJ databases">
        <authorList>
            <consortium name="DOE Joint Genome Institute"/>
            <person name="Mondo S.J."/>
            <person name="Chang Y."/>
            <person name="Wang Y."/>
            <person name="Ahrendt S."/>
            <person name="Andreopoulos W."/>
            <person name="Barry K."/>
            <person name="Beard J."/>
            <person name="Benny G.L."/>
            <person name="Blankenship S."/>
            <person name="Bonito G."/>
            <person name="Cuomo C."/>
            <person name="Desiro A."/>
            <person name="Gervers K.A."/>
            <person name="Hundley H."/>
            <person name="Kuo A."/>
            <person name="LaButti K."/>
            <person name="Lang B.F."/>
            <person name="Lipzen A."/>
            <person name="O'Donnell K."/>
            <person name="Pangilinan J."/>
            <person name="Reynolds N."/>
            <person name="Sandor L."/>
            <person name="Smith M.W."/>
            <person name="Tsang A."/>
            <person name="Grigoriev I.V."/>
            <person name="Stajich J.E."/>
            <person name="Spatafora J.W."/>
        </authorList>
    </citation>
    <scope>NUCLEOTIDE SEQUENCE</scope>
    <source>
        <strain evidence="9">RSA 2281</strain>
    </source>
</reference>
<dbReference type="Pfam" id="PF16188">
    <property type="entry name" value="Peptidase_M24_C"/>
    <property type="match status" value="1"/>
</dbReference>
<dbReference type="CDD" id="cd01085">
    <property type="entry name" value="APP"/>
    <property type="match status" value="1"/>
</dbReference>
<dbReference type="AlphaFoldDB" id="A0AAD5JZF8"/>
<dbReference type="InterPro" id="IPR050422">
    <property type="entry name" value="X-Pro_aminopeptidase_P"/>
</dbReference>
<evidence type="ECO:0000256" key="1">
    <source>
        <dbReference type="ARBA" id="ARBA00001936"/>
    </source>
</evidence>
<dbReference type="InterPro" id="IPR036005">
    <property type="entry name" value="Creatinase/aminopeptidase-like"/>
</dbReference>
<dbReference type="InterPro" id="IPR032416">
    <property type="entry name" value="Peptidase_M24_C"/>
</dbReference>
<evidence type="ECO:0000256" key="3">
    <source>
        <dbReference type="ARBA" id="ARBA00022723"/>
    </source>
</evidence>
<dbReference type="Gene3D" id="3.90.230.10">
    <property type="entry name" value="Creatinase/methionine aminopeptidase superfamily"/>
    <property type="match status" value="1"/>
</dbReference>
<feature type="domain" description="Creatinase N-terminal" evidence="7">
    <location>
        <begin position="24"/>
        <end position="167"/>
    </location>
</feature>
<evidence type="ECO:0000313" key="9">
    <source>
        <dbReference type="EMBL" id="KAI9249140.1"/>
    </source>
</evidence>
<evidence type="ECO:0000259" key="7">
    <source>
        <dbReference type="Pfam" id="PF01321"/>
    </source>
</evidence>